<comment type="function">
    <text evidence="3 17">General (non sugar-specific) component of the phosphoenolpyruvate-dependent sugar phosphotransferase system (sugar PTS). This major carbohydrate active-transport system catalyzes the phosphorylation of incoming sugar substrates concomitantly with their translocation across the cell membrane. Enzyme I transfers the phosphoryl group from phosphoenolpyruvate (PEP) to the phosphoryl carrier protein (HPr).</text>
</comment>
<evidence type="ECO:0000313" key="25">
    <source>
        <dbReference type="EMBL" id="EEF62320.1"/>
    </source>
</evidence>
<dbReference type="GO" id="GO:0009401">
    <property type="term" value="P:phosphoenolpyruvate-dependent sugar phosphotransferase system"/>
    <property type="evidence" value="ECO:0007669"/>
    <property type="project" value="UniProtKB-KW"/>
</dbReference>
<evidence type="ECO:0000256" key="3">
    <source>
        <dbReference type="ARBA" id="ARBA00002728"/>
    </source>
</evidence>
<evidence type="ECO:0000259" key="24">
    <source>
        <dbReference type="Pfam" id="PF05524"/>
    </source>
</evidence>
<dbReference type="GO" id="GO:0008965">
    <property type="term" value="F:phosphoenolpyruvate-protein phosphotransferase activity"/>
    <property type="evidence" value="ECO:0007669"/>
    <property type="project" value="UniProtKB-EC"/>
</dbReference>
<dbReference type="PROSITE" id="PS00742">
    <property type="entry name" value="PEP_ENZYMES_2"/>
    <property type="match status" value="1"/>
</dbReference>
<dbReference type="InterPro" id="IPR036618">
    <property type="entry name" value="PtsI_HPr-bd_sf"/>
</dbReference>
<organism evidence="25 26">
    <name type="scientific">Pedosphaera parvula (strain Ellin514)</name>
    <dbReference type="NCBI Taxonomy" id="320771"/>
    <lineage>
        <taxon>Bacteria</taxon>
        <taxon>Pseudomonadati</taxon>
        <taxon>Verrucomicrobiota</taxon>
        <taxon>Pedosphaerae</taxon>
        <taxon>Pedosphaerales</taxon>
        <taxon>Pedosphaeraceae</taxon>
        <taxon>Pedosphaera</taxon>
    </lineage>
</organism>
<keyword evidence="26" id="KW-1185">Reference proteome</keyword>
<dbReference type="SUPFAM" id="SSF47831">
    <property type="entry name" value="Enzyme I of the PEP:sugar phosphotransferase system HPr-binding (sub)domain"/>
    <property type="match status" value="1"/>
</dbReference>
<feature type="binding site" evidence="19">
    <location>
        <position position="307"/>
    </location>
    <ligand>
        <name>phosphoenolpyruvate</name>
        <dbReference type="ChEBI" id="CHEBI:58702"/>
    </ligand>
</feature>
<feature type="domain" description="Phosphotransferase system enzyme I N-terminal" evidence="24">
    <location>
        <begin position="13"/>
        <end position="136"/>
    </location>
</feature>
<dbReference type="InterPro" id="IPR050499">
    <property type="entry name" value="PEP-utilizing_PTS_enzyme"/>
</dbReference>
<name>B9XCX4_PEDPL</name>
<keyword evidence="15 17" id="KW-0460">Magnesium</keyword>
<feature type="active site" description="Tele-phosphohistidine intermediate" evidence="18">
    <location>
        <position position="200"/>
    </location>
</feature>
<evidence type="ECO:0000256" key="20">
    <source>
        <dbReference type="PIRSR" id="PIRSR000732-3"/>
    </source>
</evidence>
<dbReference type="PIRSF" id="PIRSF000732">
    <property type="entry name" value="PTS_enzyme_I"/>
    <property type="match status" value="1"/>
</dbReference>
<dbReference type="NCBIfam" id="TIGR01417">
    <property type="entry name" value="PTS_I_fam"/>
    <property type="match status" value="1"/>
</dbReference>
<dbReference type="InterPro" id="IPR000121">
    <property type="entry name" value="PEP_util_C"/>
</dbReference>
<evidence type="ECO:0000256" key="12">
    <source>
        <dbReference type="ARBA" id="ARBA00022683"/>
    </source>
</evidence>
<dbReference type="GO" id="GO:0016301">
    <property type="term" value="F:kinase activity"/>
    <property type="evidence" value="ECO:0007669"/>
    <property type="project" value="UniProtKB-KW"/>
</dbReference>
<keyword evidence="10 17" id="KW-0762">Sugar transport</keyword>
<keyword evidence="11 17" id="KW-0808">Transferase</keyword>
<feature type="binding site" evidence="19">
    <location>
        <position position="476"/>
    </location>
    <ligand>
        <name>phosphoenolpyruvate</name>
        <dbReference type="ChEBI" id="CHEBI:58702"/>
    </ligand>
</feature>
<evidence type="ECO:0000256" key="6">
    <source>
        <dbReference type="ARBA" id="ARBA00012232"/>
    </source>
</evidence>
<evidence type="ECO:0000256" key="19">
    <source>
        <dbReference type="PIRSR" id="PIRSR000732-2"/>
    </source>
</evidence>
<dbReference type="STRING" id="320771.Cflav_PD4955"/>
<feature type="binding site" evidence="19">
    <location>
        <position position="343"/>
    </location>
    <ligand>
        <name>phosphoenolpyruvate</name>
        <dbReference type="ChEBI" id="CHEBI:58702"/>
    </ligand>
</feature>
<dbReference type="Pfam" id="PF00391">
    <property type="entry name" value="PEP-utilizers"/>
    <property type="match status" value="1"/>
</dbReference>
<evidence type="ECO:0000259" key="23">
    <source>
        <dbReference type="Pfam" id="PF02896"/>
    </source>
</evidence>
<dbReference type="InterPro" id="IPR008279">
    <property type="entry name" value="PEP-util_enz_mobile_dom"/>
</dbReference>
<dbReference type="InterPro" id="IPR036637">
    <property type="entry name" value="Phosphohistidine_dom_sf"/>
</dbReference>
<dbReference type="SUPFAM" id="SSF51621">
    <property type="entry name" value="Phosphoenolpyruvate/pyruvate domain"/>
    <property type="match status" value="1"/>
</dbReference>
<feature type="domain" description="PEP-utilising enzyme mobile" evidence="22">
    <location>
        <begin position="164"/>
        <end position="236"/>
    </location>
</feature>
<evidence type="ECO:0000256" key="8">
    <source>
        <dbReference type="ARBA" id="ARBA00022448"/>
    </source>
</evidence>
<dbReference type="EMBL" id="ABOX02000005">
    <property type="protein sequence ID" value="EEF62320.1"/>
    <property type="molecule type" value="Genomic_DNA"/>
</dbReference>
<keyword evidence="14 17" id="KW-0418">Kinase</keyword>
<dbReference type="InterPro" id="IPR008731">
    <property type="entry name" value="PTS_EIN"/>
</dbReference>
<dbReference type="GO" id="GO:0046872">
    <property type="term" value="F:metal ion binding"/>
    <property type="evidence" value="ECO:0007669"/>
    <property type="project" value="UniProtKB-KW"/>
</dbReference>
<keyword evidence="12 17" id="KW-0598">Phosphotransferase system</keyword>
<dbReference type="EC" id="2.7.3.9" evidence="6 17"/>
<evidence type="ECO:0000256" key="21">
    <source>
        <dbReference type="SAM" id="Coils"/>
    </source>
</evidence>
<keyword evidence="21" id="KW-0175">Coiled coil</keyword>
<dbReference type="PANTHER" id="PTHR46244">
    <property type="entry name" value="PHOSPHOENOLPYRUVATE-PROTEIN PHOSPHOTRANSFERASE"/>
    <property type="match status" value="1"/>
</dbReference>
<dbReference type="InterPro" id="IPR040442">
    <property type="entry name" value="Pyrv_kinase-like_dom_sf"/>
</dbReference>
<feature type="active site" description="Proton donor" evidence="18">
    <location>
        <position position="513"/>
    </location>
</feature>
<dbReference type="PROSITE" id="PS00370">
    <property type="entry name" value="PEP_ENZYMES_PHOS_SITE"/>
    <property type="match status" value="1"/>
</dbReference>
<dbReference type="InterPro" id="IPR015813">
    <property type="entry name" value="Pyrv/PenolPyrv_kinase-like_dom"/>
</dbReference>
<dbReference type="SUPFAM" id="SSF52009">
    <property type="entry name" value="Phosphohistidine domain"/>
    <property type="match status" value="1"/>
</dbReference>
<keyword evidence="25" id="KW-0670">Pyruvate</keyword>
<evidence type="ECO:0000259" key="22">
    <source>
        <dbReference type="Pfam" id="PF00391"/>
    </source>
</evidence>
<keyword evidence="13 17" id="KW-0479">Metal-binding</keyword>
<evidence type="ECO:0000256" key="14">
    <source>
        <dbReference type="ARBA" id="ARBA00022777"/>
    </source>
</evidence>
<dbReference type="InterPro" id="IPR018274">
    <property type="entry name" value="PEP_util_AS"/>
</dbReference>
<evidence type="ECO:0000256" key="4">
    <source>
        <dbReference type="ARBA" id="ARBA00004496"/>
    </source>
</evidence>
<evidence type="ECO:0000256" key="18">
    <source>
        <dbReference type="PIRSR" id="PIRSR000732-1"/>
    </source>
</evidence>
<proteinExistence type="inferred from homology"/>
<evidence type="ECO:0000256" key="17">
    <source>
        <dbReference type="PIRNR" id="PIRNR000732"/>
    </source>
</evidence>
<dbReference type="PRINTS" id="PR01736">
    <property type="entry name" value="PHPHTRNFRASE"/>
</dbReference>
<feature type="coiled-coil region" evidence="21">
    <location>
        <begin position="43"/>
        <end position="70"/>
    </location>
</feature>
<dbReference type="Pfam" id="PF02896">
    <property type="entry name" value="PEP-utilizers_C"/>
    <property type="match status" value="1"/>
</dbReference>
<feature type="binding site" evidence="20">
    <location>
        <position position="442"/>
    </location>
    <ligand>
        <name>Mg(2+)</name>
        <dbReference type="ChEBI" id="CHEBI:18420"/>
    </ligand>
</feature>
<dbReference type="RefSeq" id="WP_007413672.1">
    <property type="nucleotide sequence ID" value="NZ_ABOX02000005.1"/>
</dbReference>
<comment type="caution">
    <text evidence="25">The sequence shown here is derived from an EMBL/GenBank/DDBJ whole genome shotgun (WGS) entry which is preliminary data.</text>
</comment>
<evidence type="ECO:0000256" key="7">
    <source>
        <dbReference type="ARBA" id="ARBA00016544"/>
    </source>
</evidence>
<dbReference type="Gene3D" id="3.20.20.60">
    <property type="entry name" value="Phosphoenolpyruvate-binding domains"/>
    <property type="match status" value="1"/>
</dbReference>
<feature type="binding site" evidence="20">
    <location>
        <position position="466"/>
    </location>
    <ligand>
        <name>Mg(2+)</name>
        <dbReference type="ChEBI" id="CHEBI:18420"/>
    </ligand>
</feature>
<keyword evidence="9 17" id="KW-0963">Cytoplasm</keyword>
<gene>
    <name evidence="25" type="ORF">Cflav_PD4955</name>
</gene>
<comment type="cofactor">
    <cofactor evidence="2 17 20">
        <name>Mg(2+)</name>
        <dbReference type="ChEBI" id="CHEBI:18420"/>
    </cofactor>
</comment>
<evidence type="ECO:0000256" key="11">
    <source>
        <dbReference type="ARBA" id="ARBA00022679"/>
    </source>
</evidence>
<dbReference type="GO" id="GO:0005737">
    <property type="term" value="C:cytoplasm"/>
    <property type="evidence" value="ECO:0007669"/>
    <property type="project" value="UniProtKB-SubCell"/>
</dbReference>
<evidence type="ECO:0000256" key="2">
    <source>
        <dbReference type="ARBA" id="ARBA00001946"/>
    </source>
</evidence>
<dbReference type="AlphaFoldDB" id="B9XCX4"/>
<keyword evidence="8 17" id="KW-0813">Transport</keyword>
<reference evidence="25 26" key="1">
    <citation type="journal article" date="2011" name="J. Bacteriol.">
        <title>Genome sequence of 'Pedosphaera parvula' Ellin514, an aerobic Verrucomicrobial isolate from pasture soil.</title>
        <authorList>
            <person name="Kant R."/>
            <person name="van Passel M.W."/>
            <person name="Sangwan P."/>
            <person name="Palva A."/>
            <person name="Lucas S."/>
            <person name="Copeland A."/>
            <person name="Lapidus A."/>
            <person name="Glavina Del Rio T."/>
            <person name="Dalin E."/>
            <person name="Tice H."/>
            <person name="Bruce D."/>
            <person name="Goodwin L."/>
            <person name="Pitluck S."/>
            <person name="Chertkov O."/>
            <person name="Larimer F.W."/>
            <person name="Land M.L."/>
            <person name="Hauser L."/>
            <person name="Brettin T.S."/>
            <person name="Detter J.C."/>
            <person name="Han S."/>
            <person name="de Vos W.M."/>
            <person name="Janssen P.H."/>
            <person name="Smidt H."/>
        </authorList>
    </citation>
    <scope>NUCLEOTIDE SEQUENCE [LARGE SCALE GENOMIC DNA]</scope>
    <source>
        <strain evidence="25 26">Ellin514</strain>
    </source>
</reference>
<evidence type="ECO:0000256" key="10">
    <source>
        <dbReference type="ARBA" id="ARBA00022597"/>
    </source>
</evidence>
<dbReference type="InterPro" id="IPR006318">
    <property type="entry name" value="PTS_EI-like"/>
</dbReference>
<comment type="catalytic activity">
    <reaction evidence="1 17">
        <text>L-histidyl-[protein] + phosphoenolpyruvate = N(pros)-phospho-L-histidyl-[protein] + pyruvate</text>
        <dbReference type="Rhea" id="RHEA:23880"/>
        <dbReference type="Rhea" id="RHEA-COMP:9745"/>
        <dbReference type="Rhea" id="RHEA-COMP:9746"/>
        <dbReference type="ChEBI" id="CHEBI:15361"/>
        <dbReference type="ChEBI" id="CHEBI:29979"/>
        <dbReference type="ChEBI" id="CHEBI:58702"/>
        <dbReference type="ChEBI" id="CHEBI:64837"/>
        <dbReference type="EC" id="2.7.3.9"/>
    </reaction>
</comment>
<accession>B9XCX4</accession>
<evidence type="ECO:0000256" key="9">
    <source>
        <dbReference type="ARBA" id="ARBA00022490"/>
    </source>
</evidence>
<dbReference type="Gene3D" id="3.50.30.10">
    <property type="entry name" value="Phosphohistidine domain"/>
    <property type="match status" value="1"/>
</dbReference>
<evidence type="ECO:0000256" key="15">
    <source>
        <dbReference type="ARBA" id="ARBA00022842"/>
    </source>
</evidence>
<comment type="subcellular location">
    <subcellularLocation>
        <location evidence="4 17">Cytoplasm</location>
    </subcellularLocation>
</comment>
<evidence type="ECO:0000256" key="13">
    <source>
        <dbReference type="ARBA" id="ARBA00022723"/>
    </source>
</evidence>
<sequence>MPEPARKGERIFRGIPVSAGVCRGKVLVLGKSNALVPKRQIPESQVTEEVARLEQALSQTRHQILDVQRKVCDGMGAQEGGIFDAHLLVLEDRTLLDEVLRNIQDKRFNAEFAFHAVAEKYATTLAAIEDDYLRERATDMRDVTSRILNNLTGRQEEVDLRKLKEPCVIISYDLSPSTTAQLDKKTVLGFATDVGGKTSHTAIMARSLRIPAVVGLKGASNELETGDYILLDGYNGVIIINPTDQTLFEYGQIIRKQVTLQEKLRDIQLKPAVTLDGHRVTLSANVEQPRDAEEVLANGGEGVGLFRTEYLFINRDTMPTEEEQYEAYKQVASALKPQPVVIRTLDLGGDKFHSQLQAPTELNPFLGWRAIRYCLQEPTVFRHQLRAVLRASVEGNVKMMYPMISGVDELNQANALLEQYKAELRAEKIPFDEGMEIGAMIEVPSAALVADALARRLKFFSLGTNDLIQYTLAVDRMNEKVAHLYEPTHPAILRLIKNTVEAGRRNNIWVGVCGEMAGDPVLIPLLLGLGVDELSAAPALVPPVKFLIRRLKMSEARELAEFALSCESASDILVRCQALARDIAPSLFENKA</sequence>
<feature type="binding site" evidence="19">
    <location>
        <begin position="465"/>
        <end position="466"/>
    </location>
    <ligand>
        <name>phosphoenolpyruvate</name>
        <dbReference type="ChEBI" id="CHEBI:58702"/>
    </ligand>
</feature>
<evidence type="ECO:0000256" key="16">
    <source>
        <dbReference type="ARBA" id="ARBA00033235"/>
    </source>
</evidence>
<comment type="similarity">
    <text evidence="5 17">Belongs to the PEP-utilizing enzyme family.</text>
</comment>
<dbReference type="InterPro" id="IPR024692">
    <property type="entry name" value="PTS_EI"/>
</dbReference>
<dbReference type="Pfam" id="PF05524">
    <property type="entry name" value="PEP-utilisers_N"/>
    <property type="match status" value="1"/>
</dbReference>
<evidence type="ECO:0000256" key="5">
    <source>
        <dbReference type="ARBA" id="ARBA00007837"/>
    </source>
</evidence>
<dbReference type="InterPro" id="IPR023151">
    <property type="entry name" value="PEP_util_CS"/>
</dbReference>
<dbReference type="Gene3D" id="1.10.274.10">
    <property type="entry name" value="PtsI, HPr-binding domain"/>
    <property type="match status" value="1"/>
</dbReference>
<dbReference type="Proteomes" id="UP000003688">
    <property type="component" value="Unassembled WGS sequence"/>
</dbReference>
<protein>
    <recommendedName>
        <fullName evidence="7 17">Phosphoenolpyruvate-protein phosphotransferase</fullName>
        <ecNumber evidence="6 17">2.7.3.9</ecNumber>
    </recommendedName>
    <alternativeName>
        <fullName evidence="16 17">Phosphotransferase system, enzyme I</fullName>
    </alternativeName>
</protein>
<evidence type="ECO:0000256" key="1">
    <source>
        <dbReference type="ARBA" id="ARBA00000683"/>
    </source>
</evidence>
<evidence type="ECO:0000313" key="26">
    <source>
        <dbReference type="Proteomes" id="UP000003688"/>
    </source>
</evidence>
<feature type="domain" description="PEP-utilising enzyme C-terminal" evidence="23">
    <location>
        <begin position="263"/>
        <end position="552"/>
    </location>
</feature>
<dbReference type="PANTHER" id="PTHR46244:SF3">
    <property type="entry name" value="PHOSPHOENOLPYRUVATE-PROTEIN PHOSPHOTRANSFERASE"/>
    <property type="match status" value="1"/>
</dbReference>